<gene>
    <name evidence="1" type="ORF">DFP98_12087</name>
</gene>
<name>A0A3D9IUK2_9BACL</name>
<evidence type="ECO:0000313" key="1">
    <source>
        <dbReference type="EMBL" id="RED65337.1"/>
    </source>
</evidence>
<dbReference type="RefSeq" id="WP_116063002.1">
    <property type="nucleotide sequence ID" value="NZ_QRDZ01000020.1"/>
</dbReference>
<evidence type="ECO:0000313" key="2">
    <source>
        <dbReference type="Proteomes" id="UP000256977"/>
    </source>
</evidence>
<reference evidence="1 2" key="1">
    <citation type="submission" date="2018-07" db="EMBL/GenBank/DDBJ databases">
        <title>Genomic Encyclopedia of Type Strains, Phase III (KMG-III): the genomes of soil and plant-associated and newly described type strains.</title>
        <authorList>
            <person name="Whitman W."/>
        </authorList>
    </citation>
    <scope>NUCLEOTIDE SEQUENCE [LARGE SCALE GENOMIC DNA]</scope>
    <source>
        <strain evidence="1 2">CECT 7287</strain>
    </source>
</reference>
<accession>A0A3D9IUK2</accession>
<dbReference type="Proteomes" id="UP000256977">
    <property type="component" value="Unassembled WGS sequence"/>
</dbReference>
<sequence>MIQLEPYSEKFETEYWNAVDKKLKAFDRGKFMDSCKKYLPPDFFAGSDNEFKSLILARKEKLKAAEAYISGTTIDRMNRECFSMYGKKTRMRRLYRVIHDCYSSLAGSTLDRTSLRVRIVQNTGLTVCPYCNRDYINCRGKKVSGAQLDHFFNKSAFPLFSVCLYNLIPVCGNCNRVKSDKALKFASPFDGSLNWIEDLTFSYIGTTPKDMRIKITADGNLKNNIETMKIEQAYQIHSTEVLELVEKEQMYNQTQKDELQEMLERVGLTDKELKKMIFGPEITKENMRTKPLGKMMHDLHKELKIYG</sequence>
<proteinExistence type="predicted"/>
<keyword evidence="2" id="KW-1185">Reference proteome</keyword>
<dbReference type="Gene3D" id="1.10.30.50">
    <property type="match status" value="1"/>
</dbReference>
<dbReference type="EMBL" id="QRDZ01000020">
    <property type="protein sequence ID" value="RED65337.1"/>
    <property type="molecule type" value="Genomic_DNA"/>
</dbReference>
<organism evidence="1 2">
    <name type="scientific">Cohnella phaseoli</name>
    <dbReference type="NCBI Taxonomy" id="456490"/>
    <lineage>
        <taxon>Bacteria</taxon>
        <taxon>Bacillati</taxon>
        <taxon>Bacillota</taxon>
        <taxon>Bacilli</taxon>
        <taxon>Bacillales</taxon>
        <taxon>Paenibacillaceae</taxon>
        <taxon>Cohnella</taxon>
    </lineage>
</organism>
<comment type="caution">
    <text evidence="1">The sequence shown here is derived from an EMBL/GenBank/DDBJ whole genome shotgun (WGS) entry which is preliminary data.</text>
</comment>
<dbReference type="AlphaFoldDB" id="A0A3D9IUK2"/>
<dbReference type="OrthoDB" id="9816185at2"/>
<protein>
    <recommendedName>
        <fullName evidence="3">HNH endonuclease</fullName>
    </recommendedName>
</protein>
<evidence type="ECO:0008006" key="3">
    <source>
        <dbReference type="Google" id="ProtNLM"/>
    </source>
</evidence>